<keyword evidence="3" id="KW-0479">Metal-binding</keyword>
<evidence type="ECO:0000256" key="7">
    <source>
        <dbReference type="SAM" id="SignalP"/>
    </source>
</evidence>
<dbReference type="Proteomes" id="UP000186917">
    <property type="component" value="Unassembled WGS sequence"/>
</dbReference>
<dbReference type="STRING" id="477680.SAMN05421788_1011227"/>
<evidence type="ECO:0000256" key="5">
    <source>
        <dbReference type="ARBA" id="ARBA00022833"/>
    </source>
</evidence>
<keyword evidence="2" id="KW-0645">Protease</keyword>
<keyword evidence="7" id="KW-0732">Signal</keyword>
<dbReference type="EMBL" id="FTOR01000001">
    <property type="protein sequence ID" value="SIS79061.1"/>
    <property type="molecule type" value="Genomic_DNA"/>
</dbReference>
<dbReference type="GO" id="GO:0004222">
    <property type="term" value="F:metalloendopeptidase activity"/>
    <property type="evidence" value="ECO:0007669"/>
    <property type="project" value="InterPro"/>
</dbReference>
<evidence type="ECO:0000256" key="3">
    <source>
        <dbReference type="ARBA" id="ARBA00022723"/>
    </source>
</evidence>
<dbReference type="Pfam" id="PF01435">
    <property type="entry name" value="Peptidase_M48"/>
    <property type="match status" value="1"/>
</dbReference>
<dbReference type="KEGG" id="fln:FLA_5848"/>
<evidence type="ECO:0000256" key="6">
    <source>
        <dbReference type="ARBA" id="ARBA00023049"/>
    </source>
</evidence>
<feature type="signal peptide" evidence="7">
    <location>
        <begin position="1"/>
        <end position="27"/>
    </location>
</feature>
<dbReference type="OrthoDB" id="910748at2"/>
<keyword evidence="5" id="KW-0862">Zinc</keyword>
<keyword evidence="6" id="KW-0482">Metalloprotease</keyword>
<comment type="cofactor">
    <cofactor evidence="1">
        <name>Zn(2+)</name>
        <dbReference type="ChEBI" id="CHEBI:29105"/>
    </cofactor>
</comment>
<name>A0A173MQ39_9BACT</name>
<evidence type="ECO:0000313" key="9">
    <source>
        <dbReference type="EMBL" id="SIS79061.1"/>
    </source>
</evidence>
<dbReference type="GO" id="GO:0051603">
    <property type="term" value="P:proteolysis involved in protein catabolic process"/>
    <property type="evidence" value="ECO:0007669"/>
    <property type="project" value="TreeGrafter"/>
</dbReference>
<evidence type="ECO:0000313" key="10">
    <source>
        <dbReference type="Proteomes" id="UP000186917"/>
    </source>
</evidence>
<dbReference type="PANTHER" id="PTHR22726">
    <property type="entry name" value="METALLOENDOPEPTIDASE OMA1"/>
    <property type="match status" value="1"/>
</dbReference>
<dbReference type="PANTHER" id="PTHR22726:SF1">
    <property type="entry name" value="METALLOENDOPEPTIDASE OMA1, MITOCHONDRIAL"/>
    <property type="match status" value="1"/>
</dbReference>
<evidence type="ECO:0000256" key="4">
    <source>
        <dbReference type="ARBA" id="ARBA00022801"/>
    </source>
</evidence>
<proteinExistence type="predicted"/>
<sequence>MQTLNPSNFRNIIPGLLLLLLTSNTKAQTNIPYVPLKDDSIAGVNLVKQVEQRYKQDVNTLKGSNKKSIADLYEYRLTEVKSMTSHKEVITDASVQQYLQSLTSLIINANSQLSGISTRFYFSRSAVPNAFSMGDGTIIFNVGLFTKLNSEAEVAFVLCHELAHLYLNHSNNRIEQYVNTMYSKDMQKELRKIQSSEYRQNAQLKSLSEKFSFNSSRHSRDHESEADSMGVVFLRNTRFNTYATVSALGILDTIDVETFNTNAFLQQTFTSKAYPFQTKWLEKEEGLLGGHATLETNKKLEDSLKTHPDCQLRIKAITSMVVPTGADGRQDFLVNAGEFTRLKKSFAYEIVDHYYNSSNLSGCFYFAVQMLQKNVNDPYVVAIIGKLFSRMYTLQKAHKLGSYTQQPAPYYSSNYNNLLQFIQNLYLEDMAAINYHFLQQYEKQGPLLSYEDFVYALTMSKQQNDNPEELSYWKNYYNKSFSPKKYSFN</sequence>
<organism evidence="9 10">
    <name type="scientific">Filimonas lacunae</name>
    <dbReference type="NCBI Taxonomy" id="477680"/>
    <lineage>
        <taxon>Bacteria</taxon>
        <taxon>Pseudomonadati</taxon>
        <taxon>Bacteroidota</taxon>
        <taxon>Chitinophagia</taxon>
        <taxon>Chitinophagales</taxon>
        <taxon>Chitinophagaceae</taxon>
        <taxon>Filimonas</taxon>
    </lineage>
</organism>
<dbReference type="InterPro" id="IPR001915">
    <property type="entry name" value="Peptidase_M48"/>
</dbReference>
<reference evidence="10" key="1">
    <citation type="submission" date="2017-01" db="EMBL/GenBank/DDBJ databases">
        <authorList>
            <person name="Varghese N."/>
            <person name="Submissions S."/>
        </authorList>
    </citation>
    <scope>NUCLEOTIDE SEQUENCE [LARGE SCALE GENOMIC DNA]</scope>
    <source>
        <strain evidence="10">DSM 21054</strain>
    </source>
</reference>
<keyword evidence="4" id="KW-0378">Hydrolase</keyword>
<dbReference type="GO" id="GO:0016020">
    <property type="term" value="C:membrane"/>
    <property type="evidence" value="ECO:0007669"/>
    <property type="project" value="TreeGrafter"/>
</dbReference>
<dbReference type="AlphaFoldDB" id="A0A173MQ39"/>
<dbReference type="RefSeq" id="WP_076376641.1">
    <property type="nucleotide sequence ID" value="NZ_AP017422.1"/>
</dbReference>
<feature type="domain" description="Peptidase M48" evidence="8">
    <location>
        <begin position="96"/>
        <end position="320"/>
    </location>
</feature>
<gene>
    <name evidence="9" type="ORF">SAMN05421788_1011227</name>
</gene>
<dbReference type="GO" id="GO:0046872">
    <property type="term" value="F:metal ion binding"/>
    <property type="evidence" value="ECO:0007669"/>
    <property type="project" value="UniProtKB-KW"/>
</dbReference>
<keyword evidence="10" id="KW-1185">Reference proteome</keyword>
<accession>A0A173MQ39</accession>
<protein>
    <submittedName>
        <fullName evidence="9">Peptidase family M48</fullName>
    </submittedName>
</protein>
<dbReference type="Gene3D" id="3.30.2010.10">
    <property type="entry name" value="Metalloproteases ('zincins'), catalytic domain"/>
    <property type="match status" value="1"/>
</dbReference>
<evidence type="ECO:0000259" key="8">
    <source>
        <dbReference type="Pfam" id="PF01435"/>
    </source>
</evidence>
<feature type="chain" id="PRO_5030023272" evidence="7">
    <location>
        <begin position="28"/>
        <end position="489"/>
    </location>
</feature>
<dbReference type="CDD" id="cd07324">
    <property type="entry name" value="M48C_Oma1-like"/>
    <property type="match status" value="1"/>
</dbReference>
<evidence type="ECO:0000256" key="2">
    <source>
        <dbReference type="ARBA" id="ARBA00022670"/>
    </source>
</evidence>
<evidence type="ECO:0000256" key="1">
    <source>
        <dbReference type="ARBA" id="ARBA00001947"/>
    </source>
</evidence>
<dbReference type="InterPro" id="IPR051156">
    <property type="entry name" value="Mito/Outer_Membr_Metalloprot"/>
</dbReference>